<feature type="domain" description="Beta-lactamase-like ARB-00930-like C-terminal" evidence="2">
    <location>
        <begin position="383"/>
        <end position="528"/>
    </location>
</feature>
<dbReference type="InterPro" id="IPR001466">
    <property type="entry name" value="Beta-lactam-related"/>
</dbReference>
<gene>
    <name evidence="3" type="ORF">N0V83_001255</name>
</gene>
<evidence type="ECO:0000259" key="1">
    <source>
        <dbReference type="Pfam" id="PF00144"/>
    </source>
</evidence>
<comment type="caution">
    <text evidence="3">The sequence shown here is derived from an EMBL/GenBank/DDBJ whole genome shotgun (WGS) entry which is preliminary data.</text>
</comment>
<dbReference type="InterPro" id="IPR058664">
    <property type="entry name" value="ARB_00930-like_C"/>
</dbReference>
<dbReference type="PANTHER" id="PTHR22935">
    <property type="entry name" value="PENICILLIN-BINDING PROTEIN"/>
    <property type="match status" value="1"/>
</dbReference>
<reference evidence="3" key="1">
    <citation type="submission" date="2022-10" db="EMBL/GenBank/DDBJ databases">
        <title>Tapping the CABI collections for fungal endophytes: first genome assemblies for Collariella, Neodidymelliopsis, Ascochyta clinopodiicola, Didymella pomorum, Didymosphaeria variabile, Neocosmospora piperis and Neocucurbitaria cava.</title>
        <authorList>
            <person name="Hill R."/>
        </authorList>
    </citation>
    <scope>NUCLEOTIDE SEQUENCE</scope>
    <source>
        <strain evidence="3">IMI 356814</strain>
    </source>
</reference>
<evidence type="ECO:0000313" key="3">
    <source>
        <dbReference type="EMBL" id="KAJ4375975.1"/>
    </source>
</evidence>
<dbReference type="Gene3D" id="3.40.710.10">
    <property type="entry name" value="DD-peptidase/beta-lactamase superfamily"/>
    <property type="match status" value="1"/>
</dbReference>
<accession>A0A9W8YEY2</accession>
<dbReference type="InterPro" id="IPR051478">
    <property type="entry name" value="Beta-lactamase-like_AB/R"/>
</dbReference>
<dbReference type="Pfam" id="PF00144">
    <property type="entry name" value="Beta-lactamase"/>
    <property type="match status" value="1"/>
</dbReference>
<evidence type="ECO:0000259" key="2">
    <source>
        <dbReference type="Pfam" id="PF26335"/>
    </source>
</evidence>
<feature type="domain" description="Beta-lactamase-related" evidence="1">
    <location>
        <begin position="63"/>
        <end position="370"/>
    </location>
</feature>
<dbReference type="Proteomes" id="UP001140560">
    <property type="component" value="Unassembled WGS sequence"/>
</dbReference>
<dbReference type="OrthoDB" id="10250282at2759"/>
<organism evidence="3 4">
    <name type="scientific">Neocucurbitaria cava</name>
    <dbReference type="NCBI Taxonomy" id="798079"/>
    <lineage>
        <taxon>Eukaryota</taxon>
        <taxon>Fungi</taxon>
        <taxon>Dikarya</taxon>
        <taxon>Ascomycota</taxon>
        <taxon>Pezizomycotina</taxon>
        <taxon>Dothideomycetes</taxon>
        <taxon>Pleosporomycetidae</taxon>
        <taxon>Pleosporales</taxon>
        <taxon>Pleosporineae</taxon>
        <taxon>Cucurbitariaceae</taxon>
        <taxon>Neocucurbitaria</taxon>
    </lineage>
</organism>
<evidence type="ECO:0000313" key="4">
    <source>
        <dbReference type="Proteomes" id="UP001140560"/>
    </source>
</evidence>
<dbReference type="EMBL" id="JAPEUY010000002">
    <property type="protein sequence ID" value="KAJ4375975.1"/>
    <property type="molecule type" value="Genomic_DNA"/>
</dbReference>
<sequence>MQDGLQNLTDALDAYLSKGDGEFGPITPNTTAFSIALYSIDESNSTKPFIYEYHHATEKVPVVDANSVYQVGDLTTLFTTWLFLLEAGEEYWTDPVSKWVPELRSDTSKTKTIGRVDWNSVTFGDLAAHLGGIGQYSPNQKALDPELAALVQGYGNDTASPCERGSENCDRAEFLSYFNRHAPVFSPANTPIFSNAGFIILAYALETITGRSFIEMLTTSIIKPLNMTSTSLFQASTNHTIIPSDPSTSGWSGPLEIEAAFNGLYSSTADISAALRAIHSSSFLDPAVTNRWLKPVTYTSNRVNSVGRPWEIYSLTVNGDSPVIPVYQVRGNIGFYSSHVGLVPDYGVGFVVLSADSEKNPDLNAYADLISVALIPALEENAIVQASQVFSGTYRAKVEDKLNETVSISIAQATDSSPGMALANFTSGSQDIRAAYARLLDIEPLNLSLRLYPTDLVEETEQGVKMAFRAVAQDMCELADAGTPTCDTWRYVDRLQFNGAALDEFVFELKEDEVLGVEINALGLQLTKE</sequence>
<keyword evidence="4" id="KW-1185">Reference proteome</keyword>
<evidence type="ECO:0008006" key="5">
    <source>
        <dbReference type="Google" id="ProtNLM"/>
    </source>
</evidence>
<name>A0A9W8YEY2_9PLEO</name>
<dbReference type="SUPFAM" id="SSF56601">
    <property type="entry name" value="beta-lactamase/transpeptidase-like"/>
    <property type="match status" value="1"/>
</dbReference>
<protein>
    <recommendedName>
        <fullName evidence="5">Beta-lactamase-related domain-containing protein</fullName>
    </recommendedName>
</protein>
<dbReference type="AlphaFoldDB" id="A0A9W8YEY2"/>
<proteinExistence type="predicted"/>
<dbReference type="Pfam" id="PF26335">
    <property type="entry name" value="ARB_00930_C"/>
    <property type="match status" value="1"/>
</dbReference>
<dbReference type="PANTHER" id="PTHR22935:SF97">
    <property type="entry name" value="BETA-LACTAMASE-RELATED DOMAIN-CONTAINING PROTEIN"/>
    <property type="match status" value="1"/>
</dbReference>
<dbReference type="InterPro" id="IPR012338">
    <property type="entry name" value="Beta-lactam/transpept-like"/>
</dbReference>